<sequence length="54" mass="5967">MLEPKEDLDSGGCPCNIVHQSVSNSCLCCIYPQLAERSTDAIQEKCNNPVFDHI</sequence>
<accession>A0A0A9G829</accession>
<dbReference type="AlphaFoldDB" id="A0A0A9G829"/>
<reference evidence="1" key="1">
    <citation type="submission" date="2014-09" db="EMBL/GenBank/DDBJ databases">
        <authorList>
            <person name="Magalhaes I.L.F."/>
            <person name="Oliveira U."/>
            <person name="Santos F.R."/>
            <person name="Vidigal T.H.D.A."/>
            <person name="Brescovit A.D."/>
            <person name="Santos A.J."/>
        </authorList>
    </citation>
    <scope>NUCLEOTIDE SEQUENCE</scope>
    <source>
        <tissue evidence="1">Shoot tissue taken approximately 20 cm above the soil surface</tissue>
    </source>
</reference>
<name>A0A0A9G829_ARUDO</name>
<protein>
    <submittedName>
        <fullName evidence="1">Uncharacterized protein</fullName>
    </submittedName>
</protein>
<evidence type="ECO:0000313" key="1">
    <source>
        <dbReference type="EMBL" id="JAE20612.1"/>
    </source>
</evidence>
<organism evidence="1">
    <name type="scientific">Arundo donax</name>
    <name type="common">Giant reed</name>
    <name type="synonym">Donax arundinaceus</name>
    <dbReference type="NCBI Taxonomy" id="35708"/>
    <lineage>
        <taxon>Eukaryota</taxon>
        <taxon>Viridiplantae</taxon>
        <taxon>Streptophyta</taxon>
        <taxon>Embryophyta</taxon>
        <taxon>Tracheophyta</taxon>
        <taxon>Spermatophyta</taxon>
        <taxon>Magnoliopsida</taxon>
        <taxon>Liliopsida</taxon>
        <taxon>Poales</taxon>
        <taxon>Poaceae</taxon>
        <taxon>PACMAD clade</taxon>
        <taxon>Arundinoideae</taxon>
        <taxon>Arundineae</taxon>
        <taxon>Arundo</taxon>
    </lineage>
</organism>
<reference evidence="1" key="2">
    <citation type="journal article" date="2015" name="Data Brief">
        <title>Shoot transcriptome of the giant reed, Arundo donax.</title>
        <authorList>
            <person name="Barrero R.A."/>
            <person name="Guerrero F.D."/>
            <person name="Moolhuijzen P."/>
            <person name="Goolsby J.A."/>
            <person name="Tidwell J."/>
            <person name="Bellgard S.E."/>
            <person name="Bellgard M.I."/>
        </authorList>
    </citation>
    <scope>NUCLEOTIDE SEQUENCE</scope>
    <source>
        <tissue evidence="1">Shoot tissue taken approximately 20 cm above the soil surface</tissue>
    </source>
</reference>
<proteinExistence type="predicted"/>
<dbReference type="EMBL" id="GBRH01177284">
    <property type="protein sequence ID" value="JAE20612.1"/>
    <property type="molecule type" value="Transcribed_RNA"/>
</dbReference>